<dbReference type="InterPro" id="IPR018483">
    <property type="entry name" value="Carb_kinase_FGGY_CS"/>
</dbReference>
<feature type="domain" description="Carbohydrate kinase FGGY N-terminal" evidence="5">
    <location>
        <begin position="4"/>
        <end position="248"/>
    </location>
</feature>
<dbReference type="CDD" id="cd07808">
    <property type="entry name" value="ASKHA_NBD_FGGY_EcXK-like"/>
    <property type="match status" value="1"/>
</dbReference>
<evidence type="ECO:0000256" key="2">
    <source>
        <dbReference type="ARBA" id="ARBA00022679"/>
    </source>
</evidence>
<accession>A0A0M9DKS8</accession>
<evidence type="ECO:0000256" key="4">
    <source>
        <dbReference type="RuleBase" id="RU003733"/>
    </source>
</evidence>
<dbReference type="RefSeq" id="WP_053994147.1">
    <property type="nucleotide sequence ID" value="NZ_CP065643.1"/>
</dbReference>
<dbReference type="SUPFAM" id="SSF53067">
    <property type="entry name" value="Actin-like ATPase domain"/>
    <property type="match status" value="2"/>
</dbReference>
<keyword evidence="2 4" id="KW-0808">Transferase</keyword>
<dbReference type="PIRSF" id="PIRSF000538">
    <property type="entry name" value="GlpK"/>
    <property type="match status" value="1"/>
</dbReference>
<dbReference type="InterPro" id="IPR018484">
    <property type="entry name" value="FGGY_N"/>
</dbReference>
<feature type="domain" description="Carbohydrate kinase FGGY C-terminal" evidence="6">
    <location>
        <begin position="286"/>
        <end position="442"/>
    </location>
</feature>
<evidence type="ECO:0000259" key="6">
    <source>
        <dbReference type="Pfam" id="PF02782"/>
    </source>
</evidence>
<evidence type="ECO:0000256" key="1">
    <source>
        <dbReference type="ARBA" id="ARBA00009156"/>
    </source>
</evidence>
<reference evidence="7 8" key="1">
    <citation type="submission" date="2015-07" db="EMBL/GenBank/DDBJ databases">
        <title>Genome sequencing project for genomic taxonomy and phylogenomics of Bacillus-like bacteria.</title>
        <authorList>
            <person name="Liu B."/>
            <person name="Wang J."/>
            <person name="Zhu Y."/>
            <person name="Liu G."/>
            <person name="Chen Q."/>
            <person name="Chen Z."/>
            <person name="Che J."/>
            <person name="Ge C."/>
            <person name="Shi H."/>
            <person name="Pan Z."/>
            <person name="Liu X."/>
        </authorList>
    </citation>
    <scope>NUCLEOTIDE SEQUENCE [LARGE SCALE GENOMIC DNA]</scope>
    <source>
        <strain evidence="7 8">DSM 54</strain>
    </source>
</reference>
<dbReference type="STRING" id="33935.ADM90_06200"/>
<gene>
    <name evidence="7" type="ORF">ADM90_06200</name>
</gene>
<evidence type="ECO:0000313" key="7">
    <source>
        <dbReference type="EMBL" id="KOY82909.1"/>
    </source>
</evidence>
<dbReference type="InterPro" id="IPR018485">
    <property type="entry name" value="FGGY_C"/>
</dbReference>
<comment type="caution">
    <text evidence="7">The sequence shown here is derived from an EMBL/GenBank/DDBJ whole genome shotgun (WGS) entry which is preliminary data.</text>
</comment>
<evidence type="ECO:0000259" key="5">
    <source>
        <dbReference type="Pfam" id="PF00370"/>
    </source>
</evidence>
<dbReference type="GO" id="GO:0005975">
    <property type="term" value="P:carbohydrate metabolic process"/>
    <property type="evidence" value="ECO:0007669"/>
    <property type="project" value="InterPro"/>
</dbReference>
<dbReference type="InterPro" id="IPR043129">
    <property type="entry name" value="ATPase_NBD"/>
</dbReference>
<comment type="similarity">
    <text evidence="1 4">Belongs to the FGGY kinase family.</text>
</comment>
<dbReference type="Pfam" id="PF02782">
    <property type="entry name" value="FGGY_C"/>
    <property type="match status" value="1"/>
</dbReference>
<dbReference type="AlphaFoldDB" id="A0A0M9DKS8"/>
<organism evidence="7 8">
    <name type="scientific">Lysinibacillus macroides</name>
    <dbReference type="NCBI Taxonomy" id="33935"/>
    <lineage>
        <taxon>Bacteria</taxon>
        <taxon>Bacillati</taxon>
        <taxon>Bacillota</taxon>
        <taxon>Bacilli</taxon>
        <taxon>Bacillales</taxon>
        <taxon>Bacillaceae</taxon>
        <taxon>Lysinibacillus</taxon>
    </lineage>
</organism>
<sequence length="499" mass="55124">MKKYLLGIDIGTSSCKITLFHFNGQVVAQESETYPLYYPHDGWVEQDPDEWWNKIAFCIRKILTTETIIADEIAGIGIAGQGWAAIPVDKEGNCLRKTPIWLDTRARNVWKDVEGNVSKEEIFSISKNTWSPSYTTPKLIWFKKHEPKLFEETYQFLQSNSYIALKLTGVFSSDRCQNYGLHIYDPVNYEYNAQLAVKLGIPLEKLPPIYASHEVIGYVHDKAYEQTGLAIGTPVVAGGLDAACGTLGAGVLQAFETQLQGGQAGGVSICLDEVKAHPDLIFSPHVIPDRWLLQGGTVGGGGALRWFKQEFGTQQSFQEFTMNAALIKPGAEGVLFLPYLSGERSPLWNPQAKGVFYGLSFDKSRDHMIRAVLEGVALSVNHNLLVAQEAGVEIEKLSLYAMGGAANSELWIQIYADVTNCKINVPGSDTATTLGAALLAGVGVGIYSSFEEAVSQTIQLQRKHIPNSENVTVYQQAMTEYLRLSKLLSEEMYNDYINS</sequence>
<dbReference type="Gene3D" id="3.30.420.40">
    <property type="match status" value="2"/>
</dbReference>
<dbReference type="EMBL" id="LGCI01000005">
    <property type="protein sequence ID" value="KOY82909.1"/>
    <property type="molecule type" value="Genomic_DNA"/>
</dbReference>
<dbReference type="OrthoDB" id="9805576at2"/>
<name>A0A0M9DKS8_9BACI</name>
<dbReference type="InterPro" id="IPR050406">
    <property type="entry name" value="FGGY_Carb_Kinase"/>
</dbReference>
<protein>
    <submittedName>
        <fullName evidence="7">Carbohydrate kinase</fullName>
    </submittedName>
</protein>
<keyword evidence="3 4" id="KW-0418">Kinase</keyword>
<dbReference type="GO" id="GO:0016773">
    <property type="term" value="F:phosphotransferase activity, alcohol group as acceptor"/>
    <property type="evidence" value="ECO:0007669"/>
    <property type="project" value="InterPro"/>
</dbReference>
<keyword evidence="8" id="KW-1185">Reference proteome</keyword>
<dbReference type="Proteomes" id="UP000037977">
    <property type="component" value="Unassembled WGS sequence"/>
</dbReference>
<dbReference type="GO" id="GO:0016301">
    <property type="term" value="F:kinase activity"/>
    <property type="evidence" value="ECO:0007669"/>
    <property type="project" value="UniProtKB-KW"/>
</dbReference>
<dbReference type="PANTHER" id="PTHR43095">
    <property type="entry name" value="SUGAR KINASE"/>
    <property type="match status" value="1"/>
</dbReference>
<dbReference type="PROSITE" id="PS00933">
    <property type="entry name" value="FGGY_KINASES_1"/>
    <property type="match status" value="1"/>
</dbReference>
<dbReference type="PANTHER" id="PTHR43095:SF5">
    <property type="entry name" value="XYLULOSE KINASE"/>
    <property type="match status" value="1"/>
</dbReference>
<dbReference type="PATRIC" id="fig|33935.3.peg.667"/>
<dbReference type="PROSITE" id="PS00445">
    <property type="entry name" value="FGGY_KINASES_2"/>
    <property type="match status" value="1"/>
</dbReference>
<dbReference type="Pfam" id="PF00370">
    <property type="entry name" value="FGGY_N"/>
    <property type="match status" value="1"/>
</dbReference>
<dbReference type="InterPro" id="IPR000577">
    <property type="entry name" value="Carb_kinase_FGGY"/>
</dbReference>
<proteinExistence type="inferred from homology"/>
<evidence type="ECO:0000313" key="8">
    <source>
        <dbReference type="Proteomes" id="UP000037977"/>
    </source>
</evidence>
<evidence type="ECO:0000256" key="3">
    <source>
        <dbReference type="ARBA" id="ARBA00022777"/>
    </source>
</evidence>